<accession>A0AA37XHV4</accession>
<evidence type="ECO:0000313" key="4">
    <source>
        <dbReference type="EMBL" id="GMA33778.1"/>
    </source>
</evidence>
<protein>
    <recommendedName>
        <fullName evidence="6">Colicin import membrane protein</fullName>
    </recommendedName>
</protein>
<dbReference type="EMBL" id="BSUM01000005">
    <property type="protein sequence ID" value="GMA33778.1"/>
    <property type="molecule type" value="Genomic_DNA"/>
</dbReference>
<feature type="compositionally biased region" description="Low complexity" evidence="1">
    <location>
        <begin position="138"/>
        <end position="147"/>
    </location>
</feature>
<dbReference type="AlphaFoldDB" id="A0AA37XHV4"/>
<sequence>MSMDNDGIDEVVEGQFRVLLTAASQAGEALARAIEQRRREATADSTREAAELRSRLDAELETARASLSATNNPQWWAQASAQEISEMYKTARGWAAEHPELAEAEERMRTEVGHRFGVTIENLTATGAEQQRARAEQAEAASLTRAAEAAEQREDQSEAQREHESVPAVREELRADALAHAAEAGALRVRAEPAYDSAERREATARGLTEAGHSQRQVAAVMRADVAQARPASQAVSGRPDRKPAQARKGRTQAAEQQRSSLGR</sequence>
<dbReference type="RefSeq" id="WP_284252907.1">
    <property type="nucleotide sequence ID" value="NZ_BSUM01000003.1"/>
</dbReference>
<feature type="compositionally biased region" description="Basic and acidic residues" evidence="1">
    <location>
        <begin position="193"/>
        <end position="204"/>
    </location>
</feature>
<comment type="caution">
    <text evidence="2">The sequence shown here is derived from an EMBL/GenBank/DDBJ whole genome shotgun (WGS) entry which is preliminary data.</text>
</comment>
<feature type="region of interest" description="Disordered" evidence="1">
    <location>
        <begin position="128"/>
        <end position="168"/>
    </location>
</feature>
<evidence type="ECO:0000313" key="5">
    <source>
        <dbReference type="Proteomes" id="UP001157161"/>
    </source>
</evidence>
<feature type="region of interest" description="Disordered" evidence="1">
    <location>
        <begin position="193"/>
        <end position="264"/>
    </location>
</feature>
<evidence type="ECO:0000313" key="3">
    <source>
        <dbReference type="EMBL" id="GMA33714.1"/>
    </source>
</evidence>
<organism evidence="2 5">
    <name type="scientific">Litorihabitans aurantiacus</name>
    <dbReference type="NCBI Taxonomy" id="1930061"/>
    <lineage>
        <taxon>Bacteria</taxon>
        <taxon>Bacillati</taxon>
        <taxon>Actinomycetota</taxon>
        <taxon>Actinomycetes</taxon>
        <taxon>Micrococcales</taxon>
        <taxon>Beutenbergiaceae</taxon>
        <taxon>Litorihabitans</taxon>
    </lineage>
</organism>
<feature type="compositionally biased region" description="Polar residues" evidence="1">
    <location>
        <begin position="254"/>
        <end position="264"/>
    </location>
</feature>
<reference evidence="2" key="1">
    <citation type="journal article" date="2014" name="Int. J. Syst. Evol. Microbiol.">
        <title>Complete genome sequence of Corynebacterium casei LMG S-19264T (=DSM 44701T), isolated from a smear-ripened cheese.</title>
        <authorList>
            <consortium name="US DOE Joint Genome Institute (JGI-PGF)"/>
            <person name="Walter F."/>
            <person name="Albersmeier A."/>
            <person name="Kalinowski J."/>
            <person name="Ruckert C."/>
        </authorList>
    </citation>
    <scope>NUCLEOTIDE SEQUENCE</scope>
    <source>
        <strain evidence="2">NBRC 112290</strain>
    </source>
</reference>
<evidence type="ECO:0008006" key="6">
    <source>
        <dbReference type="Google" id="ProtNLM"/>
    </source>
</evidence>
<keyword evidence="5" id="KW-1185">Reference proteome</keyword>
<gene>
    <name evidence="2" type="ORF">GCM10025875_36390</name>
    <name evidence="3" type="ORF">GCM10025875_37060</name>
    <name evidence="4" type="ORF">GCM10025875_37700</name>
</gene>
<feature type="compositionally biased region" description="Basic and acidic residues" evidence="1">
    <location>
        <begin position="148"/>
        <end position="168"/>
    </location>
</feature>
<reference evidence="2" key="2">
    <citation type="submission" date="2023-02" db="EMBL/GenBank/DDBJ databases">
        <authorList>
            <person name="Sun Q."/>
            <person name="Mori K."/>
        </authorList>
    </citation>
    <scope>NUCLEOTIDE SEQUENCE</scope>
    <source>
        <strain evidence="2">NBRC 112290</strain>
    </source>
</reference>
<dbReference type="EMBL" id="BSUM01000004">
    <property type="protein sequence ID" value="GMA33714.1"/>
    <property type="molecule type" value="Genomic_DNA"/>
</dbReference>
<evidence type="ECO:0000256" key="1">
    <source>
        <dbReference type="SAM" id="MobiDB-lite"/>
    </source>
</evidence>
<dbReference type="Proteomes" id="UP001157161">
    <property type="component" value="Unassembled WGS sequence"/>
</dbReference>
<proteinExistence type="predicted"/>
<name>A0AA37XHV4_9MICO</name>
<evidence type="ECO:0000313" key="2">
    <source>
        <dbReference type="EMBL" id="GMA33647.1"/>
    </source>
</evidence>
<dbReference type="EMBL" id="BSUM01000003">
    <property type="protein sequence ID" value="GMA33647.1"/>
    <property type="molecule type" value="Genomic_DNA"/>
</dbReference>